<accession>A0ABD6A4N1</accession>
<reference evidence="2 3" key="1">
    <citation type="journal article" date="2019" name="Int. J. Syst. Evol. Microbiol.">
        <title>The Global Catalogue of Microorganisms (GCM) 10K type strain sequencing project: providing services to taxonomists for standard genome sequencing and annotation.</title>
        <authorList>
            <consortium name="The Broad Institute Genomics Platform"/>
            <consortium name="The Broad Institute Genome Sequencing Center for Infectious Disease"/>
            <person name="Wu L."/>
            <person name="Ma J."/>
        </authorList>
    </citation>
    <scope>NUCLEOTIDE SEQUENCE [LARGE SCALE GENOMIC DNA]</scope>
    <source>
        <strain evidence="2 3">GX21</strain>
    </source>
</reference>
<dbReference type="EMBL" id="JBHTAT010000008">
    <property type="protein sequence ID" value="MFC7257525.1"/>
    <property type="molecule type" value="Genomic_DNA"/>
</dbReference>
<name>A0ABD6A4N1_9EURY</name>
<feature type="compositionally biased region" description="Polar residues" evidence="1">
    <location>
        <begin position="65"/>
        <end position="75"/>
    </location>
</feature>
<keyword evidence="3" id="KW-1185">Reference proteome</keyword>
<comment type="caution">
    <text evidence="2">The sequence shown here is derived from an EMBL/GenBank/DDBJ whole genome shotgun (WGS) entry which is preliminary data.</text>
</comment>
<dbReference type="RefSeq" id="WP_379707314.1">
    <property type="nucleotide sequence ID" value="NZ_JBHTAT010000008.1"/>
</dbReference>
<protein>
    <submittedName>
        <fullName evidence="2">Uncharacterized protein</fullName>
    </submittedName>
</protein>
<proteinExistence type="predicted"/>
<sequence length="89" mass="10232">MHDADRNRAREWLTLSEERRNSLYVSRMTFLRGLQFPAQFLTLTTRFNGDQYIEKFVGVDAPGTPTRSTTTQRNRPPTAVRRSGRTATG</sequence>
<organism evidence="2 3">
    <name type="scientific">Haloplanus litoreus</name>
    <dbReference type="NCBI Taxonomy" id="767515"/>
    <lineage>
        <taxon>Archaea</taxon>
        <taxon>Methanobacteriati</taxon>
        <taxon>Methanobacteriota</taxon>
        <taxon>Stenosarchaea group</taxon>
        <taxon>Halobacteria</taxon>
        <taxon>Halobacteriales</taxon>
        <taxon>Haloferacaceae</taxon>
        <taxon>Haloplanus</taxon>
    </lineage>
</organism>
<evidence type="ECO:0000256" key="1">
    <source>
        <dbReference type="SAM" id="MobiDB-lite"/>
    </source>
</evidence>
<evidence type="ECO:0000313" key="3">
    <source>
        <dbReference type="Proteomes" id="UP001596434"/>
    </source>
</evidence>
<evidence type="ECO:0000313" key="2">
    <source>
        <dbReference type="EMBL" id="MFC7257525.1"/>
    </source>
</evidence>
<gene>
    <name evidence="2" type="ORF">ACFQKE_19935</name>
</gene>
<feature type="region of interest" description="Disordered" evidence="1">
    <location>
        <begin position="61"/>
        <end position="89"/>
    </location>
</feature>
<dbReference type="Proteomes" id="UP001596434">
    <property type="component" value="Unassembled WGS sequence"/>
</dbReference>
<dbReference type="AlphaFoldDB" id="A0ABD6A4N1"/>